<dbReference type="GO" id="GO:0003954">
    <property type="term" value="F:NADH dehydrogenase activity"/>
    <property type="evidence" value="ECO:0007669"/>
    <property type="project" value="TreeGrafter"/>
</dbReference>
<dbReference type="InterPro" id="IPR001750">
    <property type="entry name" value="ND/Mrp_TM"/>
</dbReference>
<evidence type="ECO:0000256" key="1">
    <source>
        <dbReference type="SAM" id="Phobius"/>
    </source>
</evidence>
<accession>A0AAD5Y1K6</accession>
<gene>
    <name evidence="3" type="primary">NAD4</name>
    <name evidence="3" type="ORF">HK099_002073</name>
</gene>
<dbReference type="AlphaFoldDB" id="A0AAD5Y1K6"/>
<evidence type="ECO:0000313" key="4">
    <source>
        <dbReference type="Proteomes" id="UP001211065"/>
    </source>
</evidence>
<organism evidence="3 4">
    <name type="scientific">Clydaea vesicula</name>
    <dbReference type="NCBI Taxonomy" id="447962"/>
    <lineage>
        <taxon>Eukaryota</taxon>
        <taxon>Fungi</taxon>
        <taxon>Fungi incertae sedis</taxon>
        <taxon>Chytridiomycota</taxon>
        <taxon>Chytridiomycota incertae sedis</taxon>
        <taxon>Chytridiomycetes</taxon>
        <taxon>Lobulomycetales</taxon>
        <taxon>Lobulomycetaceae</taxon>
        <taxon>Clydaea</taxon>
    </lineage>
</organism>
<dbReference type="PANTHER" id="PTHR43507:SF1">
    <property type="entry name" value="NADH-UBIQUINONE OXIDOREDUCTASE CHAIN 4"/>
    <property type="match status" value="1"/>
</dbReference>
<dbReference type="Proteomes" id="UP001211065">
    <property type="component" value="Unassembled WGS sequence"/>
</dbReference>
<name>A0AAD5Y1K6_9FUNG</name>
<dbReference type="GO" id="GO:0048039">
    <property type="term" value="F:ubiquinone binding"/>
    <property type="evidence" value="ECO:0007669"/>
    <property type="project" value="TreeGrafter"/>
</dbReference>
<keyword evidence="1" id="KW-0812">Transmembrane</keyword>
<feature type="transmembrane region" description="Helical" evidence="1">
    <location>
        <begin position="28"/>
        <end position="52"/>
    </location>
</feature>
<dbReference type="EMBL" id="JADGJW010000166">
    <property type="protein sequence ID" value="KAJ3222633.1"/>
    <property type="molecule type" value="Genomic_DNA"/>
</dbReference>
<protein>
    <submittedName>
        <fullName evidence="3">NADH:ubiquinone dehydrogenase subunit 4</fullName>
    </submittedName>
</protein>
<dbReference type="PANTHER" id="PTHR43507">
    <property type="entry name" value="NADH-UBIQUINONE OXIDOREDUCTASE CHAIN 4"/>
    <property type="match status" value="1"/>
</dbReference>
<comment type="caution">
    <text evidence="3">The sequence shown here is derived from an EMBL/GenBank/DDBJ whole genome shotgun (WGS) entry which is preliminary data.</text>
</comment>
<dbReference type="GO" id="GO:0015990">
    <property type="term" value="P:electron transport coupled proton transport"/>
    <property type="evidence" value="ECO:0007669"/>
    <property type="project" value="TreeGrafter"/>
</dbReference>
<reference evidence="3" key="1">
    <citation type="submission" date="2020-05" db="EMBL/GenBank/DDBJ databases">
        <title>Phylogenomic resolution of chytrid fungi.</title>
        <authorList>
            <person name="Stajich J.E."/>
            <person name="Amses K."/>
            <person name="Simmons R."/>
            <person name="Seto K."/>
            <person name="Myers J."/>
            <person name="Bonds A."/>
            <person name="Quandt C.A."/>
            <person name="Barry K."/>
            <person name="Liu P."/>
            <person name="Grigoriev I."/>
            <person name="Longcore J.E."/>
            <person name="James T.Y."/>
        </authorList>
    </citation>
    <scope>NUCLEOTIDE SEQUENCE</scope>
    <source>
        <strain evidence="3">JEL0476</strain>
    </source>
</reference>
<keyword evidence="1" id="KW-0472">Membrane</keyword>
<proteinExistence type="predicted"/>
<evidence type="ECO:0000313" key="3">
    <source>
        <dbReference type="EMBL" id="KAJ3222633.1"/>
    </source>
</evidence>
<dbReference type="GO" id="GO:0008137">
    <property type="term" value="F:NADH dehydrogenase (ubiquinone) activity"/>
    <property type="evidence" value="ECO:0007669"/>
    <property type="project" value="InterPro"/>
</dbReference>
<dbReference type="Pfam" id="PF00361">
    <property type="entry name" value="Proton_antipo_M"/>
    <property type="match status" value="1"/>
</dbReference>
<sequence length="114" mass="12885">MNTATLAIFTNDLNGILYDRYHTRTIKYYRGLVLIMPKFTVFFLIFTLANIAVPGTSGFVCEFLTFLSAFNLNPFVGVISSIAIVLAPAYSLWFFHKISYGSISPHLTTLWFLS</sequence>
<dbReference type="InterPro" id="IPR003918">
    <property type="entry name" value="NADH_UbQ_OxRdtase"/>
</dbReference>
<feature type="domain" description="NADH:quinone oxidoreductase/Mrp antiporter transmembrane" evidence="2">
    <location>
        <begin position="14"/>
        <end position="86"/>
    </location>
</feature>
<dbReference type="GO" id="GO:0042773">
    <property type="term" value="P:ATP synthesis coupled electron transport"/>
    <property type="evidence" value="ECO:0007669"/>
    <property type="project" value="InterPro"/>
</dbReference>
<evidence type="ECO:0000259" key="2">
    <source>
        <dbReference type="Pfam" id="PF00361"/>
    </source>
</evidence>
<keyword evidence="4" id="KW-1185">Reference proteome</keyword>
<feature type="transmembrane region" description="Helical" evidence="1">
    <location>
        <begin position="72"/>
        <end position="95"/>
    </location>
</feature>
<keyword evidence="1" id="KW-1133">Transmembrane helix</keyword>